<dbReference type="Pfam" id="PF06568">
    <property type="entry name" value="YjiS-like"/>
    <property type="match status" value="1"/>
</dbReference>
<proteinExistence type="predicted"/>
<protein>
    <submittedName>
        <fullName evidence="2">DUF1127 domain-containing protein</fullName>
    </submittedName>
</protein>
<evidence type="ECO:0000313" key="3">
    <source>
        <dbReference type="Proteomes" id="UP001164020"/>
    </source>
</evidence>
<name>A0ABY7C3K9_9HYPH</name>
<accession>A0ABY7C3K9</accession>
<evidence type="ECO:0000259" key="1">
    <source>
        <dbReference type="Pfam" id="PF06568"/>
    </source>
</evidence>
<keyword evidence="3" id="KW-1185">Reference proteome</keyword>
<dbReference type="Proteomes" id="UP001164020">
    <property type="component" value="Chromosome"/>
</dbReference>
<dbReference type="EMBL" id="CP114029">
    <property type="protein sequence ID" value="WAP70392.1"/>
    <property type="molecule type" value="Genomic_DNA"/>
</dbReference>
<evidence type="ECO:0000313" key="2">
    <source>
        <dbReference type="EMBL" id="WAP70392.1"/>
    </source>
</evidence>
<reference evidence="2" key="1">
    <citation type="submission" date="2022-12" db="EMBL/GenBank/DDBJ databases">
        <title>Jiella pelagia sp. nov., isolated from phosphonate enriched culture of Northwest Pacific surface seawater.</title>
        <authorList>
            <person name="Shin D.Y."/>
            <person name="Hwang C.Y."/>
        </authorList>
    </citation>
    <scope>NUCLEOTIDE SEQUENCE</scope>
    <source>
        <strain evidence="2">HL-NP1</strain>
    </source>
</reference>
<sequence length="74" mass="8714">MDDTFDDEAVSRRPEFAVAGRGREWLGRLVRVLRRWAAMRRQRLDLASLSDWQLRDLGLTAEAALKEARKPFWQ</sequence>
<dbReference type="InterPro" id="IPR009506">
    <property type="entry name" value="YjiS-like"/>
</dbReference>
<feature type="domain" description="YjiS-like" evidence="1">
    <location>
        <begin position="29"/>
        <end position="61"/>
    </location>
</feature>
<organism evidence="2 3">
    <name type="scientific">Jiella pelagia</name>
    <dbReference type="NCBI Taxonomy" id="2986949"/>
    <lineage>
        <taxon>Bacteria</taxon>
        <taxon>Pseudomonadati</taxon>
        <taxon>Pseudomonadota</taxon>
        <taxon>Alphaproteobacteria</taxon>
        <taxon>Hyphomicrobiales</taxon>
        <taxon>Aurantimonadaceae</taxon>
        <taxon>Jiella</taxon>
    </lineage>
</organism>
<dbReference type="RefSeq" id="WP_268882884.1">
    <property type="nucleotide sequence ID" value="NZ_CP114029.1"/>
</dbReference>
<gene>
    <name evidence="2" type="ORF">OH818_10170</name>
</gene>